<accession>A0A834EAM9</accession>
<dbReference type="AlphaFoldDB" id="A0A834EAM9"/>
<protein>
    <submittedName>
        <fullName evidence="1">Uncharacterized protein</fullName>
    </submittedName>
</protein>
<evidence type="ECO:0000313" key="1">
    <source>
        <dbReference type="EMBL" id="KAF6109866.1"/>
    </source>
</evidence>
<dbReference type="Proteomes" id="UP000664940">
    <property type="component" value="Unassembled WGS sequence"/>
</dbReference>
<dbReference type="EMBL" id="JABVXQ010000005">
    <property type="protein sequence ID" value="KAF6109866.1"/>
    <property type="molecule type" value="Genomic_DNA"/>
</dbReference>
<gene>
    <name evidence="1" type="ORF">HJG60_011057</name>
</gene>
<proteinExistence type="predicted"/>
<organism evidence="1 2">
    <name type="scientific">Phyllostomus discolor</name>
    <name type="common">pale spear-nosed bat</name>
    <dbReference type="NCBI Taxonomy" id="89673"/>
    <lineage>
        <taxon>Eukaryota</taxon>
        <taxon>Metazoa</taxon>
        <taxon>Chordata</taxon>
        <taxon>Craniata</taxon>
        <taxon>Vertebrata</taxon>
        <taxon>Euteleostomi</taxon>
        <taxon>Mammalia</taxon>
        <taxon>Eutheria</taxon>
        <taxon>Laurasiatheria</taxon>
        <taxon>Chiroptera</taxon>
        <taxon>Yangochiroptera</taxon>
        <taxon>Phyllostomidae</taxon>
        <taxon>Phyllostominae</taxon>
        <taxon>Phyllostomus</taxon>
    </lineage>
</organism>
<sequence length="169" mass="18491">MFSSVPSGCVCDLHVRTFGLSTRSVACAPPQAPSEAGARCRQSPQTSVVLGLGQVESPVCRGWPSTSPCVPLPADGGEGAQHRPPRGLRPTVPSVIRVHLLLCSRPWRLVIATCTVGFDVYVSVARKGTDKRSGFMKNRTLCEWNHFCDWVKFHYDSPGKLNQMSFCFN</sequence>
<comment type="caution">
    <text evidence="1">The sequence shown here is derived from an EMBL/GenBank/DDBJ whole genome shotgun (WGS) entry which is preliminary data.</text>
</comment>
<evidence type="ECO:0000313" key="2">
    <source>
        <dbReference type="Proteomes" id="UP000664940"/>
    </source>
</evidence>
<name>A0A834EAM9_9CHIR</name>
<reference evidence="1 2" key="1">
    <citation type="journal article" date="2020" name="Nature">
        <title>Six reference-quality genomes reveal evolution of bat adaptations.</title>
        <authorList>
            <person name="Jebb D."/>
            <person name="Huang Z."/>
            <person name="Pippel M."/>
            <person name="Hughes G.M."/>
            <person name="Lavrichenko K."/>
            <person name="Devanna P."/>
            <person name="Winkler S."/>
            <person name="Jermiin L.S."/>
            <person name="Skirmuntt E.C."/>
            <person name="Katzourakis A."/>
            <person name="Burkitt-Gray L."/>
            <person name="Ray D.A."/>
            <person name="Sullivan K.A.M."/>
            <person name="Roscito J.G."/>
            <person name="Kirilenko B.M."/>
            <person name="Davalos L.M."/>
            <person name="Corthals A.P."/>
            <person name="Power M.L."/>
            <person name="Jones G."/>
            <person name="Ransome R.D."/>
            <person name="Dechmann D.K.N."/>
            <person name="Locatelli A.G."/>
            <person name="Puechmaille S.J."/>
            <person name="Fedrigo O."/>
            <person name="Jarvis E.D."/>
            <person name="Hiller M."/>
            <person name="Vernes S.C."/>
            <person name="Myers E.W."/>
            <person name="Teeling E.C."/>
        </authorList>
    </citation>
    <scope>NUCLEOTIDE SEQUENCE [LARGE SCALE GENOMIC DNA]</scope>
    <source>
        <strain evidence="1">Bat1K_MPI-CBG_1</strain>
    </source>
</reference>